<reference evidence="1" key="1">
    <citation type="journal article" date="2015" name="Nature">
        <title>Complex archaea that bridge the gap between prokaryotes and eukaryotes.</title>
        <authorList>
            <person name="Spang A."/>
            <person name="Saw J.H."/>
            <person name="Jorgensen S.L."/>
            <person name="Zaremba-Niedzwiedzka K."/>
            <person name="Martijn J."/>
            <person name="Lind A.E."/>
            <person name="van Eijk R."/>
            <person name="Schleper C."/>
            <person name="Guy L."/>
            <person name="Ettema T.J."/>
        </authorList>
    </citation>
    <scope>NUCLEOTIDE SEQUENCE</scope>
</reference>
<dbReference type="AlphaFoldDB" id="A0A0F9PT50"/>
<dbReference type="EMBL" id="LAZR01005898">
    <property type="protein sequence ID" value="KKM96307.1"/>
    <property type="molecule type" value="Genomic_DNA"/>
</dbReference>
<comment type="caution">
    <text evidence="1">The sequence shown here is derived from an EMBL/GenBank/DDBJ whole genome shotgun (WGS) entry which is preliminary data.</text>
</comment>
<evidence type="ECO:0008006" key="2">
    <source>
        <dbReference type="Google" id="ProtNLM"/>
    </source>
</evidence>
<sequence length="368" mass="40181">MATVGDTGAPSTNTVYYDALLSTTLDAYMSGGTMFDNIFKDSAFLALLRLNDAVESQNGGERIRAPLMYGKNSTVKSYEGADTLDTTIQDGMTTAFYEWKEIGGTIGITRKEERQNSGEAAKLNLLRAKVKQAEMSLREVLNQQIVQGTVSSATFVPGNDVKDLNPLGYFLRKLNATDPTTGGDVGNIAGDTYSWWRHRTAAYNGDSDAGVDFKISATSFKGLIVNLRRSYNYCSRGSGGSPNIVLFDQISYETYENALDQKVRYTNTKLADMGFDNIKLRGATCIWDEQVPDIDSGTVAITTGTAFFLNTNFYKLIIDAETDVVTTPFVEPENQTVKTSKILFMGNTAVSNLRKHGVGFGIAQNIAS</sequence>
<accession>A0A0F9PT50</accession>
<dbReference type="InterPro" id="IPR049718">
    <property type="entry name" value="AKO59007-like"/>
</dbReference>
<evidence type="ECO:0000313" key="1">
    <source>
        <dbReference type="EMBL" id="KKM96307.1"/>
    </source>
</evidence>
<proteinExistence type="predicted"/>
<name>A0A0F9PT50_9ZZZZ</name>
<protein>
    <recommendedName>
        <fullName evidence="2">Phage major capsid protein</fullName>
    </recommendedName>
</protein>
<dbReference type="NCBIfam" id="NF033394">
    <property type="entry name" value="capsid_maj_Podo"/>
    <property type="match status" value="1"/>
</dbReference>
<gene>
    <name evidence="1" type="ORF">LCGC14_1179380</name>
</gene>
<organism evidence="1">
    <name type="scientific">marine sediment metagenome</name>
    <dbReference type="NCBI Taxonomy" id="412755"/>
    <lineage>
        <taxon>unclassified sequences</taxon>
        <taxon>metagenomes</taxon>
        <taxon>ecological metagenomes</taxon>
    </lineage>
</organism>